<dbReference type="PROSITE" id="PS01081">
    <property type="entry name" value="HTH_TETR_1"/>
    <property type="match status" value="1"/>
</dbReference>
<feature type="DNA-binding region" description="H-T-H motif" evidence="2">
    <location>
        <begin position="32"/>
        <end position="51"/>
    </location>
</feature>
<evidence type="ECO:0000259" key="3">
    <source>
        <dbReference type="PROSITE" id="PS50977"/>
    </source>
</evidence>
<dbReference type="InterPro" id="IPR001647">
    <property type="entry name" value="HTH_TetR"/>
</dbReference>
<organism evidence="4 5">
    <name type="scientific">Tissierella carlieri</name>
    <dbReference type="NCBI Taxonomy" id="689904"/>
    <lineage>
        <taxon>Bacteria</taxon>
        <taxon>Bacillati</taxon>
        <taxon>Bacillota</taxon>
        <taxon>Tissierellia</taxon>
        <taxon>Tissierellales</taxon>
        <taxon>Tissierellaceae</taxon>
        <taxon>Tissierella</taxon>
    </lineage>
</organism>
<dbReference type="InterPro" id="IPR009057">
    <property type="entry name" value="Homeodomain-like_sf"/>
</dbReference>
<protein>
    <submittedName>
        <fullName evidence="4">TetR/AcrR family transcriptional regulator</fullName>
    </submittedName>
</protein>
<dbReference type="SUPFAM" id="SSF46689">
    <property type="entry name" value="Homeodomain-like"/>
    <property type="match status" value="1"/>
</dbReference>
<dbReference type="PRINTS" id="PR00455">
    <property type="entry name" value="HTHTETR"/>
</dbReference>
<sequence length="191" mass="22689">MFYERERSSKKKEELISIIVGLMDEEGLKNVTIKDICKATNISIGAFYHYFQSKDSIVDEMFILMDEFFLVSQEAILQHPTTTEQIIDFVNHFGIYVERWGYYANLLIMRSHITKYSHNKKRRLYGILEEIILKGINDKEFKVKVDAEELIVMIFVIMRGYLLEWVNREHDYPVRDNMVKQATYLLKSLTI</sequence>
<keyword evidence="1 2" id="KW-0238">DNA-binding</keyword>
<evidence type="ECO:0000313" key="5">
    <source>
        <dbReference type="Proteomes" id="UP001524478"/>
    </source>
</evidence>
<name>A0ABT1SFZ2_9FIRM</name>
<dbReference type="EMBL" id="JANGAC010000021">
    <property type="protein sequence ID" value="MCQ4925407.1"/>
    <property type="molecule type" value="Genomic_DNA"/>
</dbReference>
<comment type="caution">
    <text evidence="4">The sequence shown here is derived from an EMBL/GenBank/DDBJ whole genome shotgun (WGS) entry which is preliminary data.</text>
</comment>
<accession>A0ABT1SFZ2</accession>
<reference evidence="4 5" key="1">
    <citation type="submission" date="2022-06" db="EMBL/GenBank/DDBJ databases">
        <title>Isolation of gut microbiota from human fecal samples.</title>
        <authorList>
            <person name="Pamer E.G."/>
            <person name="Barat B."/>
            <person name="Waligurski E."/>
            <person name="Medina S."/>
            <person name="Paddock L."/>
            <person name="Mostad J."/>
        </authorList>
    </citation>
    <scope>NUCLEOTIDE SEQUENCE [LARGE SCALE GENOMIC DNA]</scope>
    <source>
        <strain evidence="4 5">DFI.7.95</strain>
    </source>
</reference>
<dbReference type="RefSeq" id="WP_256312883.1">
    <property type="nucleotide sequence ID" value="NZ_JANGAC010000021.1"/>
</dbReference>
<dbReference type="Proteomes" id="UP001524478">
    <property type="component" value="Unassembled WGS sequence"/>
</dbReference>
<dbReference type="SUPFAM" id="SSF48498">
    <property type="entry name" value="Tetracyclin repressor-like, C-terminal domain"/>
    <property type="match status" value="1"/>
</dbReference>
<feature type="domain" description="HTH tetR-type" evidence="3">
    <location>
        <begin position="9"/>
        <end position="69"/>
    </location>
</feature>
<dbReference type="PANTHER" id="PTHR43479">
    <property type="entry name" value="ACREF/ENVCD OPERON REPRESSOR-RELATED"/>
    <property type="match status" value="1"/>
</dbReference>
<evidence type="ECO:0000256" key="2">
    <source>
        <dbReference type="PROSITE-ProRule" id="PRU00335"/>
    </source>
</evidence>
<evidence type="ECO:0000313" key="4">
    <source>
        <dbReference type="EMBL" id="MCQ4925407.1"/>
    </source>
</evidence>
<gene>
    <name evidence="4" type="ORF">NE686_20045</name>
</gene>
<dbReference type="InterPro" id="IPR023772">
    <property type="entry name" value="DNA-bd_HTH_TetR-type_CS"/>
</dbReference>
<dbReference type="InterPro" id="IPR050624">
    <property type="entry name" value="HTH-type_Tx_Regulator"/>
</dbReference>
<dbReference type="Gene3D" id="1.10.357.10">
    <property type="entry name" value="Tetracycline Repressor, domain 2"/>
    <property type="match status" value="1"/>
</dbReference>
<proteinExistence type="predicted"/>
<evidence type="ECO:0000256" key="1">
    <source>
        <dbReference type="ARBA" id="ARBA00023125"/>
    </source>
</evidence>
<keyword evidence="5" id="KW-1185">Reference proteome</keyword>
<dbReference type="Pfam" id="PF00440">
    <property type="entry name" value="TetR_N"/>
    <property type="match status" value="1"/>
</dbReference>
<dbReference type="InterPro" id="IPR036271">
    <property type="entry name" value="Tet_transcr_reg_TetR-rel_C_sf"/>
</dbReference>
<dbReference type="PANTHER" id="PTHR43479:SF11">
    <property type="entry name" value="ACREF_ENVCD OPERON REPRESSOR-RELATED"/>
    <property type="match status" value="1"/>
</dbReference>
<dbReference type="PROSITE" id="PS50977">
    <property type="entry name" value="HTH_TETR_2"/>
    <property type="match status" value="1"/>
</dbReference>